<protein>
    <submittedName>
        <fullName evidence="5">Carbohydrate-binding module family 1 protein</fullName>
    </submittedName>
</protein>
<dbReference type="AlphaFoldDB" id="A0A0C3BLW9"/>
<dbReference type="SUPFAM" id="SSF57180">
    <property type="entry name" value="Cellulose-binding domain"/>
    <property type="match status" value="1"/>
</dbReference>
<dbReference type="OrthoDB" id="3915838at2759"/>
<dbReference type="GO" id="GO:0030248">
    <property type="term" value="F:cellulose binding"/>
    <property type="evidence" value="ECO:0007669"/>
    <property type="project" value="InterPro"/>
</dbReference>
<feature type="region of interest" description="Disordered" evidence="2">
    <location>
        <begin position="64"/>
        <end position="100"/>
    </location>
</feature>
<feature type="domain" description="CBM1" evidence="4">
    <location>
        <begin position="24"/>
        <end position="60"/>
    </location>
</feature>
<reference evidence="6" key="2">
    <citation type="submission" date="2015-01" db="EMBL/GenBank/DDBJ databases">
        <title>Evolutionary Origins and Diversification of the Mycorrhizal Mutualists.</title>
        <authorList>
            <consortium name="DOE Joint Genome Institute"/>
            <consortium name="Mycorrhizal Genomics Consortium"/>
            <person name="Kohler A."/>
            <person name="Kuo A."/>
            <person name="Nagy L.G."/>
            <person name="Floudas D."/>
            <person name="Copeland A."/>
            <person name="Barry K.W."/>
            <person name="Cichocki N."/>
            <person name="Veneault-Fourrey C."/>
            <person name="LaButti K."/>
            <person name="Lindquist E.A."/>
            <person name="Lipzen A."/>
            <person name="Lundell T."/>
            <person name="Morin E."/>
            <person name="Murat C."/>
            <person name="Riley R."/>
            <person name="Ohm R."/>
            <person name="Sun H."/>
            <person name="Tunlid A."/>
            <person name="Henrissat B."/>
            <person name="Grigoriev I.V."/>
            <person name="Hibbett D.S."/>
            <person name="Martin F."/>
        </authorList>
    </citation>
    <scope>NUCLEOTIDE SEQUENCE [LARGE SCALE GENOMIC DNA]</scope>
    <source>
        <strain evidence="6">MAFF 305830</strain>
    </source>
</reference>
<evidence type="ECO:0000313" key="5">
    <source>
        <dbReference type="EMBL" id="KIM32456.1"/>
    </source>
</evidence>
<keyword evidence="6" id="KW-1185">Reference proteome</keyword>
<evidence type="ECO:0000256" key="1">
    <source>
        <dbReference type="ARBA" id="ARBA00022729"/>
    </source>
</evidence>
<dbReference type="PROSITE" id="PS00562">
    <property type="entry name" value="CBM1_1"/>
    <property type="match status" value="1"/>
</dbReference>
<sequence length="234" mass="24469">MFTSSFLPAIVLASIGLVTAQSTAPAGIWGQCGGTNWSGPTTCVAGTVCNYYNAYYSQCIPSTSGQTSTSSSAVSRSTVTPSVSTRSSSTTSATSSAPTVTSTGYQIRGVSDPVYHLYLQSLNGVPVLGPESSSGYFNISGYIRLNSSPYQYLNIVNATTSYKPLTFDSAATFTGWALEGDTIITSTSSSYGRQLNFLACPASSSGYYQLYLQTGSQTPSSSCTSQTIHLPCLC</sequence>
<evidence type="ECO:0000256" key="3">
    <source>
        <dbReference type="SAM" id="SignalP"/>
    </source>
</evidence>
<accession>A0A0C3BLW9</accession>
<dbReference type="EMBL" id="KN824280">
    <property type="protein sequence ID" value="KIM32456.1"/>
    <property type="molecule type" value="Genomic_DNA"/>
</dbReference>
<dbReference type="GO" id="GO:0005975">
    <property type="term" value="P:carbohydrate metabolic process"/>
    <property type="evidence" value="ECO:0007669"/>
    <property type="project" value="InterPro"/>
</dbReference>
<feature type="signal peptide" evidence="3">
    <location>
        <begin position="1"/>
        <end position="20"/>
    </location>
</feature>
<dbReference type="SMART" id="SM00236">
    <property type="entry name" value="fCBD"/>
    <property type="match status" value="1"/>
</dbReference>
<dbReference type="Pfam" id="PF00734">
    <property type="entry name" value="CBM_1"/>
    <property type="match status" value="1"/>
</dbReference>
<evidence type="ECO:0000256" key="2">
    <source>
        <dbReference type="SAM" id="MobiDB-lite"/>
    </source>
</evidence>
<proteinExistence type="predicted"/>
<evidence type="ECO:0000259" key="4">
    <source>
        <dbReference type="PROSITE" id="PS51164"/>
    </source>
</evidence>
<name>A0A0C3BLW9_SERVB</name>
<gene>
    <name evidence="5" type="ORF">M408DRAFT_219189</name>
</gene>
<dbReference type="GO" id="GO:0005576">
    <property type="term" value="C:extracellular region"/>
    <property type="evidence" value="ECO:0007669"/>
    <property type="project" value="InterPro"/>
</dbReference>
<dbReference type="Proteomes" id="UP000054097">
    <property type="component" value="Unassembled WGS sequence"/>
</dbReference>
<reference evidence="5 6" key="1">
    <citation type="submission" date="2014-04" db="EMBL/GenBank/DDBJ databases">
        <authorList>
            <consortium name="DOE Joint Genome Institute"/>
            <person name="Kuo A."/>
            <person name="Zuccaro A."/>
            <person name="Kohler A."/>
            <person name="Nagy L.G."/>
            <person name="Floudas D."/>
            <person name="Copeland A."/>
            <person name="Barry K.W."/>
            <person name="Cichocki N."/>
            <person name="Veneault-Fourrey C."/>
            <person name="LaButti K."/>
            <person name="Lindquist E.A."/>
            <person name="Lipzen A."/>
            <person name="Lundell T."/>
            <person name="Morin E."/>
            <person name="Murat C."/>
            <person name="Sun H."/>
            <person name="Tunlid A."/>
            <person name="Henrissat B."/>
            <person name="Grigoriev I.V."/>
            <person name="Hibbett D.S."/>
            <person name="Martin F."/>
            <person name="Nordberg H.P."/>
            <person name="Cantor M.N."/>
            <person name="Hua S.X."/>
        </authorList>
    </citation>
    <scope>NUCLEOTIDE SEQUENCE [LARGE SCALE GENOMIC DNA]</scope>
    <source>
        <strain evidence="5 6">MAFF 305830</strain>
    </source>
</reference>
<dbReference type="InterPro" id="IPR035971">
    <property type="entry name" value="CBD_sf"/>
</dbReference>
<dbReference type="InterPro" id="IPR000254">
    <property type="entry name" value="CBD"/>
</dbReference>
<feature type="chain" id="PRO_5002161901" evidence="3">
    <location>
        <begin position="21"/>
        <end position="234"/>
    </location>
</feature>
<dbReference type="HOGENOM" id="CLU_066055_2_0_1"/>
<evidence type="ECO:0000313" key="6">
    <source>
        <dbReference type="Proteomes" id="UP000054097"/>
    </source>
</evidence>
<keyword evidence="1 3" id="KW-0732">Signal</keyword>
<dbReference type="PROSITE" id="PS51164">
    <property type="entry name" value="CBM1_2"/>
    <property type="match status" value="1"/>
</dbReference>
<organism evidence="5 6">
    <name type="scientific">Serendipita vermifera MAFF 305830</name>
    <dbReference type="NCBI Taxonomy" id="933852"/>
    <lineage>
        <taxon>Eukaryota</taxon>
        <taxon>Fungi</taxon>
        <taxon>Dikarya</taxon>
        <taxon>Basidiomycota</taxon>
        <taxon>Agaricomycotina</taxon>
        <taxon>Agaricomycetes</taxon>
        <taxon>Sebacinales</taxon>
        <taxon>Serendipitaceae</taxon>
        <taxon>Serendipita</taxon>
    </lineage>
</organism>